<accession>A0ABR9J2T0</accession>
<dbReference type="RefSeq" id="WP_192590225.1">
    <property type="nucleotide sequence ID" value="NZ_JADBEE010000001.1"/>
</dbReference>
<keyword evidence="1" id="KW-1133">Transmembrane helix</keyword>
<proteinExistence type="predicted"/>
<feature type="transmembrane region" description="Helical" evidence="1">
    <location>
        <begin position="81"/>
        <end position="101"/>
    </location>
</feature>
<feature type="transmembrane region" description="Helical" evidence="1">
    <location>
        <begin position="48"/>
        <end position="69"/>
    </location>
</feature>
<protein>
    <submittedName>
        <fullName evidence="2">ATP synthase protein I</fullName>
    </submittedName>
</protein>
<keyword evidence="1" id="KW-0472">Membrane</keyword>
<evidence type="ECO:0000313" key="3">
    <source>
        <dbReference type="Proteomes" id="UP000636579"/>
    </source>
</evidence>
<dbReference type="Proteomes" id="UP000636579">
    <property type="component" value="Unassembled WGS sequence"/>
</dbReference>
<evidence type="ECO:0000256" key="1">
    <source>
        <dbReference type="SAM" id="Phobius"/>
    </source>
</evidence>
<gene>
    <name evidence="2" type="ORF">H4W26_000070</name>
</gene>
<feature type="transmembrane region" description="Helical" evidence="1">
    <location>
        <begin position="107"/>
        <end position="127"/>
    </location>
</feature>
<keyword evidence="3" id="KW-1185">Reference proteome</keyword>
<comment type="caution">
    <text evidence="2">The sequence shown here is derived from an EMBL/GenBank/DDBJ whole genome shotgun (WGS) entry which is preliminary data.</text>
</comment>
<sequence>MSQPFATSEPVERFTGWRRVLLVACAAGLLATALAAGLGWVLDGPAAAGSAAGGGIAVVLLSALTLLIVDLAERHAPGLTIIAFMLGFVVKLVLLGIVLSTVQAPDWVSAAWAGLTALAVVVVWQTAELMAFRRMRFTVTPHP</sequence>
<reference evidence="2 3" key="1">
    <citation type="submission" date="2020-10" db="EMBL/GenBank/DDBJ databases">
        <title>Sequencing the genomes of 1000 actinobacteria strains.</title>
        <authorList>
            <person name="Klenk H.-P."/>
        </authorList>
    </citation>
    <scope>NUCLEOTIDE SEQUENCE [LARGE SCALE GENOMIC DNA]</scope>
    <source>
        <strain evidence="2 3">DSM 15474</strain>
    </source>
</reference>
<dbReference type="EMBL" id="JADBEE010000001">
    <property type="protein sequence ID" value="MBE1513315.1"/>
    <property type="molecule type" value="Genomic_DNA"/>
</dbReference>
<name>A0ABR9J2T0_9MICC</name>
<evidence type="ECO:0000313" key="2">
    <source>
        <dbReference type="EMBL" id="MBE1513315.1"/>
    </source>
</evidence>
<organism evidence="2 3">
    <name type="scientific">Nesterenkonia halotolerans</name>
    <dbReference type="NCBI Taxonomy" id="225325"/>
    <lineage>
        <taxon>Bacteria</taxon>
        <taxon>Bacillati</taxon>
        <taxon>Actinomycetota</taxon>
        <taxon>Actinomycetes</taxon>
        <taxon>Micrococcales</taxon>
        <taxon>Micrococcaceae</taxon>
        <taxon>Nesterenkonia</taxon>
    </lineage>
</organism>
<keyword evidence="1" id="KW-0812">Transmembrane</keyword>
<feature type="transmembrane region" description="Helical" evidence="1">
    <location>
        <begin position="20"/>
        <end position="42"/>
    </location>
</feature>